<dbReference type="PROSITE" id="PS50893">
    <property type="entry name" value="ABC_TRANSPORTER_2"/>
    <property type="match status" value="2"/>
</dbReference>
<dbReference type="RefSeq" id="WP_258385568.1">
    <property type="nucleotide sequence ID" value="NZ_CP091430.1"/>
</dbReference>
<accession>A0ABY5S6Y9</accession>
<feature type="domain" description="ABC transporter" evidence="3">
    <location>
        <begin position="323"/>
        <end position="511"/>
    </location>
</feature>
<organism evidence="4 5">
    <name type="scientific">Paenibacillus spongiae</name>
    <dbReference type="NCBI Taxonomy" id="2909671"/>
    <lineage>
        <taxon>Bacteria</taxon>
        <taxon>Bacillati</taxon>
        <taxon>Bacillota</taxon>
        <taxon>Bacilli</taxon>
        <taxon>Bacillales</taxon>
        <taxon>Paenibacillaceae</taxon>
        <taxon>Paenibacillus</taxon>
    </lineage>
</organism>
<dbReference type="CDD" id="cd03221">
    <property type="entry name" value="ABCF_EF-3"/>
    <property type="match status" value="2"/>
</dbReference>
<keyword evidence="2 4" id="KW-0067">ATP-binding</keyword>
<name>A0ABY5S6Y9_9BACL</name>
<evidence type="ECO:0000259" key="3">
    <source>
        <dbReference type="PROSITE" id="PS50893"/>
    </source>
</evidence>
<dbReference type="Pfam" id="PF00005">
    <property type="entry name" value="ABC_tran"/>
    <property type="match status" value="2"/>
</dbReference>
<sequence>MSVLDVTNLTHMYGDQITFHNLAFRLLKGEHAGLVGINGAGKSTLFALLTGSLLPDQGQIQWASNIQVGFLEQHIELQPGITVQQYLQRAFLALYEMESEMNRLAERMAHAGDELDALLRRYGELQTSLEQAGFYQLQAKIENVALGLGLVEIGLSKDVSKLSGGQRTKLLLAKLLLEEPHVLLLDEPTNYLDAAHIEWLTDYLRQYEHAFLVVSHDEHFLNQVTSVIFHLAHQTIKRYTGNYVQFKKAYDLSKIQLQSAYTKQSHEIKKLETFIDKNRNRKAKQAKSRQKMLDKIIRVEMPENAPRPRFKFTAQGSGTDAVILEAKRLEVGYRQPLFKPVSLQVRSGDKIAIIGENGAGKSTLIRTLLGDHRPISGTLTISESVKAAYYEQEAAVSSETPLAKVWAFRPDLLQKDIRQALAMPGLTAEHIGKPLDSLSGGEQAKVRLTELMLTPGNLLVLDEPTNHLDIHAKEALKQALQDYKGTILLVSHEPSFYEDWVTRIWSVHDWR</sequence>
<feature type="domain" description="ABC transporter" evidence="3">
    <location>
        <begin position="4"/>
        <end position="257"/>
    </location>
</feature>
<dbReference type="InterPro" id="IPR003593">
    <property type="entry name" value="AAA+_ATPase"/>
</dbReference>
<dbReference type="Gene3D" id="3.40.50.300">
    <property type="entry name" value="P-loop containing nucleotide triphosphate hydrolases"/>
    <property type="match status" value="2"/>
</dbReference>
<dbReference type="PANTHER" id="PTHR42855:SF2">
    <property type="entry name" value="DRUG RESISTANCE ABC TRANSPORTER,ATP-BINDING PROTEIN"/>
    <property type="match status" value="1"/>
</dbReference>
<dbReference type="InterPro" id="IPR017871">
    <property type="entry name" value="ABC_transporter-like_CS"/>
</dbReference>
<protein>
    <submittedName>
        <fullName evidence="4">ATP-binding cassette domain-containing protein</fullName>
    </submittedName>
</protein>
<dbReference type="InterPro" id="IPR032781">
    <property type="entry name" value="ABC_tran_Xtn"/>
</dbReference>
<gene>
    <name evidence="4" type="ORF">L1F29_29350</name>
</gene>
<dbReference type="EMBL" id="CP091430">
    <property type="protein sequence ID" value="UVI29479.1"/>
    <property type="molecule type" value="Genomic_DNA"/>
</dbReference>
<dbReference type="InterPro" id="IPR027417">
    <property type="entry name" value="P-loop_NTPase"/>
</dbReference>
<dbReference type="InterPro" id="IPR051309">
    <property type="entry name" value="ABCF_ATPase"/>
</dbReference>
<dbReference type="PANTHER" id="PTHR42855">
    <property type="entry name" value="ABC TRANSPORTER ATP-BINDING SUBUNIT"/>
    <property type="match status" value="1"/>
</dbReference>
<dbReference type="Pfam" id="PF12848">
    <property type="entry name" value="ABC_tran_Xtn"/>
    <property type="match status" value="1"/>
</dbReference>
<dbReference type="InterPro" id="IPR003439">
    <property type="entry name" value="ABC_transporter-like_ATP-bd"/>
</dbReference>
<dbReference type="SUPFAM" id="SSF52540">
    <property type="entry name" value="P-loop containing nucleoside triphosphate hydrolases"/>
    <property type="match status" value="2"/>
</dbReference>
<keyword evidence="1" id="KW-0547">Nucleotide-binding</keyword>
<evidence type="ECO:0000256" key="2">
    <source>
        <dbReference type="ARBA" id="ARBA00022840"/>
    </source>
</evidence>
<evidence type="ECO:0000256" key="1">
    <source>
        <dbReference type="ARBA" id="ARBA00022741"/>
    </source>
</evidence>
<dbReference type="PROSITE" id="PS00211">
    <property type="entry name" value="ABC_TRANSPORTER_1"/>
    <property type="match status" value="1"/>
</dbReference>
<evidence type="ECO:0000313" key="4">
    <source>
        <dbReference type="EMBL" id="UVI29479.1"/>
    </source>
</evidence>
<proteinExistence type="predicted"/>
<keyword evidence="5" id="KW-1185">Reference proteome</keyword>
<dbReference type="SMART" id="SM00382">
    <property type="entry name" value="AAA"/>
    <property type="match status" value="2"/>
</dbReference>
<dbReference type="Proteomes" id="UP001057877">
    <property type="component" value="Chromosome"/>
</dbReference>
<evidence type="ECO:0000313" key="5">
    <source>
        <dbReference type="Proteomes" id="UP001057877"/>
    </source>
</evidence>
<reference evidence="4" key="1">
    <citation type="submission" date="2022-01" db="EMBL/GenBank/DDBJ databases">
        <title>Paenibacillus spongiae sp. nov., isolated from marine sponge.</title>
        <authorList>
            <person name="Li Z."/>
            <person name="Zhang M."/>
        </authorList>
    </citation>
    <scope>NUCLEOTIDE SEQUENCE</scope>
    <source>
        <strain evidence="4">PHS-Z3</strain>
    </source>
</reference>
<dbReference type="GO" id="GO:0005524">
    <property type="term" value="F:ATP binding"/>
    <property type="evidence" value="ECO:0007669"/>
    <property type="project" value="UniProtKB-KW"/>
</dbReference>